<sequence length="139" mass="16659">MKDFGYCVWYIPENGPWHRFTNGFTPHVTIKHSLTYSDALRLYLAINPKIIEVELDTAQVSIEDDFWALYYNLKPIENKPQWYPKNPHISFLYQYNEPITSIHVNYLKQYLVPYKSKLTKVAIAYCKGHFRKWKILQIK</sequence>
<accession>A0A6C0KCH6</accession>
<name>A0A6C0KCH6_9ZZZZ</name>
<reference evidence="1" key="1">
    <citation type="journal article" date="2020" name="Nature">
        <title>Giant virus diversity and host interactions through global metagenomics.</title>
        <authorList>
            <person name="Schulz F."/>
            <person name="Roux S."/>
            <person name="Paez-Espino D."/>
            <person name="Jungbluth S."/>
            <person name="Walsh D.A."/>
            <person name="Denef V.J."/>
            <person name="McMahon K.D."/>
            <person name="Konstantinidis K.T."/>
            <person name="Eloe-Fadrosh E.A."/>
            <person name="Kyrpides N.C."/>
            <person name="Woyke T."/>
        </authorList>
    </citation>
    <scope>NUCLEOTIDE SEQUENCE</scope>
    <source>
        <strain evidence="1">GVMAG-S-1102244-55</strain>
    </source>
</reference>
<dbReference type="EMBL" id="MN740847">
    <property type="protein sequence ID" value="QHU14891.1"/>
    <property type="molecule type" value="Genomic_DNA"/>
</dbReference>
<evidence type="ECO:0000313" key="1">
    <source>
        <dbReference type="EMBL" id="QHU14891.1"/>
    </source>
</evidence>
<proteinExistence type="predicted"/>
<protein>
    <submittedName>
        <fullName evidence="1">Uncharacterized protein</fullName>
    </submittedName>
</protein>
<organism evidence="1">
    <name type="scientific">viral metagenome</name>
    <dbReference type="NCBI Taxonomy" id="1070528"/>
    <lineage>
        <taxon>unclassified sequences</taxon>
        <taxon>metagenomes</taxon>
        <taxon>organismal metagenomes</taxon>
    </lineage>
</organism>
<dbReference type="AlphaFoldDB" id="A0A6C0KCH6"/>